<comment type="subunit">
    <text evidence="7">Homodimer.</text>
</comment>
<evidence type="ECO:0000256" key="4">
    <source>
        <dbReference type="ARBA" id="ARBA00001946"/>
    </source>
</evidence>
<dbReference type="HOGENOM" id="CLU_039453_2_0_1"/>
<dbReference type="PANTHER" id="PTHR11845">
    <property type="entry name" value="5'-DEOXYNUCLEOTIDASE HDDC2"/>
    <property type="match status" value="1"/>
</dbReference>
<dbReference type="STRING" id="692275.N1QEB7"/>
<dbReference type="Pfam" id="PF13023">
    <property type="entry name" value="HD_3"/>
    <property type="match status" value="1"/>
</dbReference>
<evidence type="ECO:0000256" key="8">
    <source>
        <dbReference type="ARBA" id="ARBA00012964"/>
    </source>
</evidence>
<dbReference type="GeneID" id="27903499"/>
<dbReference type="EC" id="3.1.3.89" evidence="8"/>
<comment type="similarity">
    <text evidence="6">Belongs to the HDDC2 family.</text>
</comment>
<comment type="cofactor">
    <cofactor evidence="2">
        <name>Mn(2+)</name>
        <dbReference type="ChEBI" id="CHEBI:29035"/>
    </cofactor>
</comment>
<dbReference type="GO" id="GO:0046872">
    <property type="term" value="F:metal ion binding"/>
    <property type="evidence" value="ECO:0007669"/>
    <property type="project" value="UniProtKB-KW"/>
</dbReference>
<dbReference type="InterPro" id="IPR039356">
    <property type="entry name" value="YfbR/HDDC2"/>
</dbReference>
<feature type="region of interest" description="Disordered" evidence="13">
    <location>
        <begin position="237"/>
        <end position="263"/>
    </location>
</feature>
<evidence type="ECO:0000256" key="3">
    <source>
        <dbReference type="ARBA" id="ARBA00001941"/>
    </source>
</evidence>
<dbReference type="GO" id="GO:0009159">
    <property type="term" value="P:deoxyribonucleoside monophosphate catabolic process"/>
    <property type="evidence" value="ECO:0007669"/>
    <property type="project" value="UniProtKB-ARBA"/>
</dbReference>
<organism evidence="15 16">
    <name type="scientific">Sphaerulina musiva (strain SO2202)</name>
    <name type="common">Poplar stem canker fungus</name>
    <name type="synonym">Septoria musiva</name>
    <dbReference type="NCBI Taxonomy" id="692275"/>
    <lineage>
        <taxon>Eukaryota</taxon>
        <taxon>Fungi</taxon>
        <taxon>Dikarya</taxon>
        <taxon>Ascomycota</taxon>
        <taxon>Pezizomycotina</taxon>
        <taxon>Dothideomycetes</taxon>
        <taxon>Dothideomycetidae</taxon>
        <taxon>Mycosphaerellales</taxon>
        <taxon>Mycosphaerellaceae</taxon>
        <taxon>Sphaerulina</taxon>
    </lineage>
</organism>
<dbReference type="SUPFAM" id="SSF109604">
    <property type="entry name" value="HD-domain/PDEase-like"/>
    <property type="match status" value="1"/>
</dbReference>
<comment type="cofactor">
    <cofactor evidence="4">
        <name>Mg(2+)</name>
        <dbReference type="ChEBI" id="CHEBI:18420"/>
    </cofactor>
</comment>
<evidence type="ECO:0000256" key="1">
    <source>
        <dbReference type="ARBA" id="ARBA00001638"/>
    </source>
</evidence>
<protein>
    <recommendedName>
        <fullName evidence="8">5'-deoxynucleotidase</fullName>
        <ecNumber evidence="8">3.1.3.89</ecNumber>
    </recommendedName>
</protein>
<dbReference type="InterPro" id="IPR003607">
    <property type="entry name" value="HD/PDEase_dom"/>
</dbReference>
<keyword evidence="10" id="KW-0378">Hydrolase</keyword>
<dbReference type="Proteomes" id="UP000016931">
    <property type="component" value="Unassembled WGS sequence"/>
</dbReference>
<evidence type="ECO:0000313" key="16">
    <source>
        <dbReference type="Proteomes" id="UP000016931"/>
    </source>
</evidence>
<dbReference type="GO" id="GO:0005737">
    <property type="term" value="C:cytoplasm"/>
    <property type="evidence" value="ECO:0007669"/>
    <property type="project" value="TreeGrafter"/>
</dbReference>
<evidence type="ECO:0000256" key="2">
    <source>
        <dbReference type="ARBA" id="ARBA00001936"/>
    </source>
</evidence>
<proteinExistence type="inferred from homology"/>
<evidence type="ECO:0000256" key="12">
    <source>
        <dbReference type="ARBA" id="ARBA00023285"/>
    </source>
</evidence>
<dbReference type="InterPro" id="IPR006674">
    <property type="entry name" value="HD_domain"/>
</dbReference>
<comment type="function">
    <text evidence="5">Catalyzes the dephosphorylation of the nucleoside 5'-monophosphates deoxyadenosine monophosphate (dAMP), deoxycytidine monophosphate (dCMP), deoxyguanosine monophosphate (dGMP) and deoxythymidine monophosphate (dTMP).</text>
</comment>
<dbReference type="OrthoDB" id="10254258at2759"/>
<dbReference type="RefSeq" id="XP_016758842.1">
    <property type="nucleotide sequence ID" value="XM_016906362.1"/>
</dbReference>
<dbReference type="eggNOG" id="KOG3197">
    <property type="taxonomic scope" value="Eukaryota"/>
</dbReference>
<feature type="domain" description="HD/PDEase" evidence="14">
    <location>
        <begin position="73"/>
        <end position="196"/>
    </location>
</feature>
<dbReference type="GO" id="GO:0002953">
    <property type="term" value="F:5'-deoxynucleotidase activity"/>
    <property type="evidence" value="ECO:0007669"/>
    <property type="project" value="UniProtKB-EC"/>
</dbReference>
<evidence type="ECO:0000313" key="15">
    <source>
        <dbReference type="EMBL" id="EMF10721.1"/>
    </source>
</evidence>
<dbReference type="Gene3D" id="1.10.3210.10">
    <property type="entry name" value="Hypothetical protein af1432"/>
    <property type="match status" value="1"/>
</dbReference>
<feature type="compositionally biased region" description="Basic and acidic residues" evidence="13">
    <location>
        <begin position="237"/>
        <end position="256"/>
    </location>
</feature>
<keyword evidence="16" id="KW-1185">Reference proteome</keyword>
<evidence type="ECO:0000256" key="13">
    <source>
        <dbReference type="SAM" id="MobiDB-lite"/>
    </source>
</evidence>
<evidence type="ECO:0000256" key="6">
    <source>
        <dbReference type="ARBA" id="ARBA00009999"/>
    </source>
</evidence>
<keyword evidence="12" id="KW-0170">Cobalt</keyword>
<comment type="catalytic activity">
    <reaction evidence="1">
        <text>a 2'-deoxyribonucleoside 5'-phosphate + H2O = a 2'-deoxyribonucleoside + phosphate</text>
        <dbReference type="Rhea" id="RHEA:36167"/>
        <dbReference type="ChEBI" id="CHEBI:15377"/>
        <dbReference type="ChEBI" id="CHEBI:18274"/>
        <dbReference type="ChEBI" id="CHEBI:43474"/>
        <dbReference type="ChEBI" id="CHEBI:65317"/>
        <dbReference type="EC" id="3.1.3.89"/>
    </reaction>
</comment>
<evidence type="ECO:0000256" key="7">
    <source>
        <dbReference type="ARBA" id="ARBA00011738"/>
    </source>
</evidence>
<dbReference type="EMBL" id="KB456267">
    <property type="protein sequence ID" value="EMF10721.1"/>
    <property type="molecule type" value="Genomic_DNA"/>
</dbReference>
<sequence length="263" mass="29765">MAPEAIETNGPLSPGAGVLKRANTNEDWTPNTVLDTLAEQPHQHSTSPLPFFHLLERLKTTKREGWRRFAINHGESISDHMYRMAIITMLCPPALAKRIDLAKCTRMALIHDMAEALVGDITPVDGVSKVEKSRREADTMDYMTKTLLGNVDSGTAGASMRDIWQEYEDSETLESHFVHDVDKMELLLQMIEYEKKLEGQVDLGEFSRVAKRIVLPEVQQWANELLVERTKFWQSKGKEPTGVKDISEEMKGKQDEYYGNGTS</sequence>
<keyword evidence="9" id="KW-0479">Metal-binding</keyword>
<dbReference type="PANTHER" id="PTHR11845:SF13">
    <property type="entry name" value="5'-DEOXYNUCLEOTIDASE HDDC2"/>
    <property type="match status" value="1"/>
</dbReference>
<dbReference type="FunFam" id="1.10.3210.10:FF:000011">
    <property type="entry name" value="HD domain-containing protein 2"/>
    <property type="match status" value="1"/>
</dbReference>
<evidence type="ECO:0000256" key="10">
    <source>
        <dbReference type="ARBA" id="ARBA00022801"/>
    </source>
</evidence>
<evidence type="ECO:0000256" key="5">
    <source>
        <dbReference type="ARBA" id="ARBA00004074"/>
    </source>
</evidence>
<evidence type="ECO:0000256" key="11">
    <source>
        <dbReference type="ARBA" id="ARBA00022842"/>
    </source>
</evidence>
<evidence type="ECO:0000256" key="9">
    <source>
        <dbReference type="ARBA" id="ARBA00022723"/>
    </source>
</evidence>
<reference evidence="15 16" key="1">
    <citation type="journal article" date="2012" name="PLoS Pathog.">
        <title>Diverse lifestyles and strategies of plant pathogenesis encoded in the genomes of eighteen Dothideomycetes fungi.</title>
        <authorList>
            <person name="Ohm R.A."/>
            <person name="Feau N."/>
            <person name="Henrissat B."/>
            <person name="Schoch C.L."/>
            <person name="Horwitz B.A."/>
            <person name="Barry K.W."/>
            <person name="Condon B.J."/>
            <person name="Copeland A.C."/>
            <person name="Dhillon B."/>
            <person name="Glaser F."/>
            <person name="Hesse C.N."/>
            <person name="Kosti I."/>
            <person name="LaButti K."/>
            <person name="Lindquist E.A."/>
            <person name="Lucas S."/>
            <person name="Salamov A.A."/>
            <person name="Bradshaw R.E."/>
            <person name="Ciuffetti L."/>
            <person name="Hamelin R.C."/>
            <person name="Kema G.H.J."/>
            <person name="Lawrence C."/>
            <person name="Scott J.A."/>
            <person name="Spatafora J.W."/>
            <person name="Turgeon B.G."/>
            <person name="de Wit P.J.G.M."/>
            <person name="Zhong S."/>
            <person name="Goodwin S.B."/>
            <person name="Grigoriev I.V."/>
        </authorList>
    </citation>
    <scope>NUCLEOTIDE SEQUENCE [LARGE SCALE GENOMIC DNA]</scope>
    <source>
        <strain evidence="15 16">SO2202</strain>
    </source>
</reference>
<dbReference type="AlphaFoldDB" id="N1QEB7"/>
<name>N1QEB7_SPHMS</name>
<accession>N1QEB7</accession>
<keyword evidence="11" id="KW-0460">Magnesium</keyword>
<dbReference type="OMA" id="PFFHMLE"/>
<comment type="cofactor">
    <cofactor evidence="3">
        <name>Co(2+)</name>
        <dbReference type="ChEBI" id="CHEBI:48828"/>
    </cofactor>
</comment>
<dbReference type="SMART" id="SM00471">
    <property type="entry name" value="HDc"/>
    <property type="match status" value="1"/>
</dbReference>
<feature type="region of interest" description="Disordered" evidence="13">
    <location>
        <begin position="1"/>
        <end position="22"/>
    </location>
</feature>
<evidence type="ECO:0000259" key="14">
    <source>
        <dbReference type="SMART" id="SM00471"/>
    </source>
</evidence>
<gene>
    <name evidence="15" type="ORF">SEPMUDRAFT_150733</name>
</gene>